<name>A0A3S5A4J5_9PLAT</name>
<organism evidence="2 3">
    <name type="scientific">Protopolystoma xenopodis</name>
    <dbReference type="NCBI Taxonomy" id="117903"/>
    <lineage>
        <taxon>Eukaryota</taxon>
        <taxon>Metazoa</taxon>
        <taxon>Spiralia</taxon>
        <taxon>Lophotrochozoa</taxon>
        <taxon>Platyhelminthes</taxon>
        <taxon>Monogenea</taxon>
        <taxon>Polyopisthocotylea</taxon>
        <taxon>Polystomatidea</taxon>
        <taxon>Polystomatidae</taxon>
        <taxon>Protopolystoma</taxon>
    </lineage>
</organism>
<feature type="compositionally biased region" description="Low complexity" evidence="1">
    <location>
        <begin position="137"/>
        <end position="167"/>
    </location>
</feature>
<proteinExistence type="predicted"/>
<sequence>MISKSCNVCLCVHHTCRINAPQDEETLDTFEEKLVRIAHFKYGLHNNDVITSETLPSVYFLSILAKILPWQFWREYASPISSKSAVTSRKNKNFHRLFMFLPGTNNNGLTSDLNDGTQDDRAKRHAEMRLTWRESESSTSRKSASLSKYSTTEPRPRQPRTTRAEPPVSALPALKTATMQDCVIARRLYRKNVSLEEETFNEEIISESGLSRHSRKPPFSPHQHQKSPMAWSDRPATTAHAVANGTDAPTPKKRTRSISADSVLHRSQSPQSQPVSTAQPKPRSHHRLPADFEPTSATRLHLSRSTAHRLSGVTSGQCLSEDGDLNANTFSIKLSKAVICMPNTFEVPQMLSDHPLNGQGEDEYTIDANFSAVSSHSAYRAGDTDDDCTHCNLTFSAFRMSGVDSNQNSTGPSVADSHQSASSDLLDSVTSNASNTGTDSPPFIATIRPRRQQAELLPPVKPRSSSHTLKPDELSFPLDSCQSIEPGRQPDTLEDPLIQDARTSHFCMKLPIRDTTSDPGRFREHQNGNLLKCSCPSLDNPEIEITLTSDHADCELLADKQLNPLASSSFSDPFITQTILNGHASLQLPCISHDLIDSPPLPSHSDVSKESDAHLLNNSEQFLATKCFSDSHVPHSTEFCASRDHLKPGE</sequence>
<comment type="caution">
    <text evidence="2">The sequence shown here is derived from an EMBL/GenBank/DDBJ whole genome shotgun (WGS) entry which is preliminary data.</text>
</comment>
<evidence type="ECO:0000313" key="2">
    <source>
        <dbReference type="EMBL" id="VEL14806.1"/>
    </source>
</evidence>
<dbReference type="EMBL" id="CAAALY010022400">
    <property type="protein sequence ID" value="VEL14806.1"/>
    <property type="molecule type" value="Genomic_DNA"/>
</dbReference>
<dbReference type="Proteomes" id="UP000784294">
    <property type="component" value="Unassembled WGS sequence"/>
</dbReference>
<reference evidence="2" key="1">
    <citation type="submission" date="2018-11" db="EMBL/GenBank/DDBJ databases">
        <authorList>
            <consortium name="Pathogen Informatics"/>
        </authorList>
    </citation>
    <scope>NUCLEOTIDE SEQUENCE</scope>
</reference>
<feature type="region of interest" description="Disordered" evidence="1">
    <location>
        <begin position="404"/>
        <end position="477"/>
    </location>
</feature>
<feature type="compositionally biased region" description="Polar residues" evidence="1">
    <location>
        <begin position="404"/>
        <end position="439"/>
    </location>
</feature>
<feature type="compositionally biased region" description="Polar residues" evidence="1">
    <location>
        <begin position="257"/>
        <end position="279"/>
    </location>
</feature>
<keyword evidence="3" id="KW-1185">Reference proteome</keyword>
<feature type="region of interest" description="Disordered" evidence="1">
    <location>
        <begin position="128"/>
        <end position="173"/>
    </location>
</feature>
<evidence type="ECO:0000313" key="3">
    <source>
        <dbReference type="Proteomes" id="UP000784294"/>
    </source>
</evidence>
<feature type="region of interest" description="Disordered" evidence="1">
    <location>
        <begin position="205"/>
        <end position="294"/>
    </location>
</feature>
<evidence type="ECO:0000256" key="1">
    <source>
        <dbReference type="SAM" id="MobiDB-lite"/>
    </source>
</evidence>
<dbReference type="AlphaFoldDB" id="A0A3S5A4J5"/>
<protein>
    <submittedName>
        <fullName evidence="2">Uncharacterized protein</fullName>
    </submittedName>
</protein>
<gene>
    <name evidence="2" type="ORF">PXEA_LOCUS8246</name>
</gene>
<accession>A0A3S5A4J5</accession>